<dbReference type="OrthoDB" id="3797010at2759"/>
<organism evidence="2 3">
    <name type="scientific">Lophiostoma macrostomum CBS 122681</name>
    <dbReference type="NCBI Taxonomy" id="1314788"/>
    <lineage>
        <taxon>Eukaryota</taxon>
        <taxon>Fungi</taxon>
        <taxon>Dikarya</taxon>
        <taxon>Ascomycota</taxon>
        <taxon>Pezizomycotina</taxon>
        <taxon>Dothideomycetes</taxon>
        <taxon>Pleosporomycetidae</taxon>
        <taxon>Pleosporales</taxon>
        <taxon>Lophiostomataceae</taxon>
        <taxon>Lophiostoma</taxon>
    </lineage>
</organism>
<sequence length="512" mass="57680">MNSPALTLVPTYSRITTAKKAEEASPLQIEPCSFWICKKCDKHERFEDMTAVRPLGRMRCSACGNIPKSSDDIAALISGFALNCIEGALFQVSLPPGDPGPPQTAFVNVCCRCGRSHQRSPKPNTPVSTQSSTVQFRRHLWKVYKELKHHDRKKETDIEFGRISLPMEFNQTSSTPALEDLVERTSFTVHFNKVCTCRHTTCGECLKFKVAAEGEWVARSFELEAEMLVCRDLGQGSLRQASCKSTQVPIAFIVSKQSSLHSSSFDIIHENLLIVKARIPKLRRTKHLILIEQYTLCLYSGASLDRRRIPSCRRQYSAGQPALKQKRSFLLCQVTNILLIYPITNKGFICVPKFDSPGPYGQICPGCGTTHRASKDTRKRKKQPQLQADSPYVNISFYGCRCECGEESDPDWIRFMVGSKRDWQKNPMHYYKFHLEQRIAQSMAYSKGHPVRPGMRSAATAPLPRRLSSKFRGARHAVSRAETNILLGKKCAEVEHGHVQTSLRTLSSVQPL</sequence>
<name>A0A6A6SYF1_9PLEO</name>
<feature type="domain" description="Probable double zinc ribbon" evidence="1">
    <location>
        <begin position="34"/>
        <end position="136"/>
    </location>
</feature>
<accession>A0A6A6SYF1</accession>
<evidence type="ECO:0000259" key="1">
    <source>
        <dbReference type="Pfam" id="PF26652"/>
    </source>
</evidence>
<dbReference type="EMBL" id="MU004410">
    <property type="protein sequence ID" value="KAF2652067.1"/>
    <property type="molecule type" value="Genomic_DNA"/>
</dbReference>
<feature type="domain" description="Probable double zinc ribbon" evidence="1">
    <location>
        <begin position="332"/>
        <end position="429"/>
    </location>
</feature>
<protein>
    <recommendedName>
        <fullName evidence="1">Probable double zinc ribbon domain-containing protein</fullName>
    </recommendedName>
</protein>
<dbReference type="Pfam" id="PF26652">
    <property type="entry name" value="Zn_ribbon_double"/>
    <property type="match status" value="2"/>
</dbReference>
<proteinExistence type="predicted"/>
<dbReference type="AlphaFoldDB" id="A0A6A6SYF1"/>
<dbReference type="Proteomes" id="UP000799324">
    <property type="component" value="Unassembled WGS sequence"/>
</dbReference>
<gene>
    <name evidence="2" type="ORF">K491DRAFT_727782</name>
</gene>
<reference evidence="2" key="1">
    <citation type="journal article" date="2020" name="Stud. Mycol.">
        <title>101 Dothideomycetes genomes: a test case for predicting lifestyles and emergence of pathogens.</title>
        <authorList>
            <person name="Haridas S."/>
            <person name="Albert R."/>
            <person name="Binder M."/>
            <person name="Bloem J."/>
            <person name="Labutti K."/>
            <person name="Salamov A."/>
            <person name="Andreopoulos B."/>
            <person name="Baker S."/>
            <person name="Barry K."/>
            <person name="Bills G."/>
            <person name="Bluhm B."/>
            <person name="Cannon C."/>
            <person name="Castanera R."/>
            <person name="Culley D."/>
            <person name="Daum C."/>
            <person name="Ezra D."/>
            <person name="Gonzalez J."/>
            <person name="Henrissat B."/>
            <person name="Kuo A."/>
            <person name="Liang C."/>
            <person name="Lipzen A."/>
            <person name="Lutzoni F."/>
            <person name="Magnuson J."/>
            <person name="Mondo S."/>
            <person name="Nolan M."/>
            <person name="Ohm R."/>
            <person name="Pangilinan J."/>
            <person name="Park H.-J."/>
            <person name="Ramirez L."/>
            <person name="Alfaro M."/>
            <person name="Sun H."/>
            <person name="Tritt A."/>
            <person name="Yoshinaga Y."/>
            <person name="Zwiers L.-H."/>
            <person name="Turgeon B."/>
            <person name="Goodwin S."/>
            <person name="Spatafora J."/>
            <person name="Crous P."/>
            <person name="Grigoriev I."/>
        </authorList>
    </citation>
    <scope>NUCLEOTIDE SEQUENCE</scope>
    <source>
        <strain evidence="2">CBS 122681</strain>
    </source>
</reference>
<evidence type="ECO:0000313" key="2">
    <source>
        <dbReference type="EMBL" id="KAF2652067.1"/>
    </source>
</evidence>
<evidence type="ECO:0000313" key="3">
    <source>
        <dbReference type="Proteomes" id="UP000799324"/>
    </source>
</evidence>
<keyword evidence="3" id="KW-1185">Reference proteome</keyword>
<dbReference type="InterPro" id="IPR058253">
    <property type="entry name" value="Zn_ribbon_double"/>
</dbReference>